<proteinExistence type="inferred from homology"/>
<feature type="compositionally biased region" description="Basic residues" evidence="6">
    <location>
        <begin position="264"/>
        <end position="274"/>
    </location>
</feature>
<dbReference type="OrthoDB" id="5578174at2759"/>
<organism evidence="7 8">
    <name type="scientific">Plectosphaerella cucumerina</name>
    <dbReference type="NCBI Taxonomy" id="40658"/>
    <lineage>
        <taxon>Eukaryota</taxon>
        <taxon>Fungi</taxon>
        <taxon>Dikarya</taxon>
        <taxon>Ascomycota</taxon>
        <taxon>Pezizomycotina</taxon>
        <taxon>Sordariomycetes</taxon>
        <taxon>Hypocreomycetidae</taxon>
        <taxon>Glomerellales</taxon>
        <taxon>Plectosphaerellaceae</taxon>
        <taxon>Plectosphaerella</taxon>
    </lineage>
</organism>
<sequence>MFCSCRTAPLRLFVRSLAQLHLSEQPILQPAARLPQTLRTLPARREAFSTTSRARDVPKPIDADADAHITTTEIQDFSATKTGFPPESKPRSTDAPGHTSPFVKKRLRTKSTSAPSEVKAAAPAHTRETWQVQKAALKEKFPEGWRPMKRLSPDAVAGIRALHAQFPDQYTTPQLARQFEVSAEAIRRILKSKWAPSPEEEEMRQERWFRRGKSVWSRYAELGMKPPQKWRREGVARDPTWHEKRQAAISRRQQEEETAGAGARLHRRLGGGIM</sequence>
<dbReference type="GO" id="GO:0005634">
    <property type="term" value="C:nucleus"/>
    <property type="evidence" value="ECO:0007669"/>
    <property type="project" value="TreeGrafter"/>
</dbReference>
<dbReference type="AlphaFoldDB" id="A0A8K0TKH8"/>
<comment type="subcellular location">
    <subcellularLocation>
        <location evidence="2">Mitochondrion</location>
    </subcellularLocation>
</comment>
<evidence type="ECO:0000256" key="1">
    <source>
        <dbReference type="ARBA" id="ARBA00003548"/>
    </source>
</evidence>
<keyword evidence="5" id="KW-0809">Transit peptide</keyword>
<evidence type="ECO:0000256" key="2">
    <source>
        <dbReference type="ARBA" id="ARBA00004173"/>
    </source>
</evidence>
<dbReference type="PANTHER" id="PTHR13475:SF3">
    <property type="entry name" value="NEUGRIN"/>
    <property type="match status" value="1"/>
</dbReference>
<accession>A0A8K0TKH8</accession>
<dbReference type="Proteomes" id="UP000813385">
    <property type="component" value="Unassembled WGS sequence"/>
</dbReference>
<comment type="similarity">
    <text evidence="3">Belongs to the RRG9 family.</text>
</comment>
<keyword evidence="8" id="KW-1185">Reference proteome</keyword>
<dbReference type="PANTHER" id="PTHR13475">
    <property type="entry name" value="NEUGRIN"/>
    <property type="match status" value="1"/>
</dbReference>
<protein>
    <recommendedName>
        <fullName evidence="4">Required for respiratory growth protein 9, mitochondrial</fullName>
    </recommendedName>
</protein>
<dbReference type="InterPro" id="IPR010487">
    <property type="entry name" value="NGRN/Rrg9"/>
</dbReference>
<evidence type="ECO:0000256" key="4">
    <source>
        <dbReference type="ARBA" id="ARBA00013566"/>
    </source>
</evidence>
<dbReference type="EMBL" id="JAGPXD010000002">
    <property type="protein sequence ID" value="KAH7367248.1"/>
    <property type="molecule type" value="Genomic_DNA"/>
</dbReference>
<dbReference type="GO" id="GO:0005739">
    <property type="term" value="C:mitochondrion"/>
    <property type="evidence" value="ECO:0007669"/>
    <property type="project" value="UniProtKB-SubCell"/>
</dbReference>
<name>A0A8K0TKH8_9PEZI</name>
<evidence type="ECO:0000256" key="5">
    <source>
        <dbReference type="ARBA" id="ARBA00022946"/>
    </source>
</evidence>
<evidence type="ECO:0000313" key="7">
    <source>
        <dbReference type="EMBL" id="KAH7367248.1"/>
    </source>
</evidence>
<evidence type="ECO:0000256" key="6">
    <source>
        <dbReference type="SAM" id="MobiDB-lite"/>
    </source>
</evidence>
<reference evidence="7" key="1">
    <citation type="journal article" date="2021" name="Nat. Commun.">
        <title>Genetic determinants of endophytism in the Arabidopsis root mycobiome.</title>
        <authorList>
            <person name="Mesny F."/>
            <person name="Miyauchi S."/>
            <person name="Thiergart T."/>
            <person name="Pickel B."/>
            <person name="Atanasova L."/>
            <person name="Karlsson M."/>
            <person name="Huettel B."/>
            <person name="Barry K.W."/>
            <person name="Haridas S."/>
            <person name="Chen C."/>
            <person name="Bauer D."/>
            <person name="Andreopoulos W."/>
            <person name="Pangilinan J."/>
            <person name="LaButti K."/>
            <person name="Riley R."/>
            <person name="Lipzen A."/>
            <person name="Clum A."/>
            <person name="Drula E."/>
            <person name="Henrissat B."/>
            <person name="Kohler A."/>
            <person name="Grigoriev I.V."/>
            <person name="Martin F.M."/>
            <person name="Hacquard S."/>
        </authorList>
    </citation>
    <scope>NUCLEOTIDE SEQUENCE</scope>
    <source>
        <strain evidence="7">MPI-CAGE-AT-0016</strain>
    </source>
</reference>
<feature type="region of interest" description="Disordered" evidence="6">
    <location>
        <begin position="77"/>
        <end position="127"/>
    </location>
</feature>
<comment type="function">
    <text evidence="1">Required for respiratory activity and maintenance and expression of the mitochondrial genome.</text>
</comment>
<feature type="region of interest" description="Disordered" evidence="6">
    <location>
        <begin position="249"/>
        <end position="274"/>
    </location>
</feature>
<comment type="caution">
    <text evidence="7">The sequence shown here is derived from an EMBL/GenBank/DDBJ whole genome shotgun (WGS) entry which is preliminary data.</text>
</comment>
<evidence type="ECO:0000256" key="3">
    <source>
        <dbReference type="ARBA" id="ARBA00010895"/>
    </source>
</evidence>
<dbReference type="Pfam" id="PF06413">
    <property type="entry name" value="Neugrin"/>
    <property type="match status" value="1"/>
</dbReference>
<evidence type="ECO:0000313" key="8">
    <source>
        <dbReference type="Proteomes" id="UP000813385"/>
    </source>
</evidence>
<gene>
    <name evidence="7" type="ORF">B0T11DRAFT_274945</name>
</gene>